<dbReference type="OrthoDB" id="9797341at2"/>
<dbReference type="Pfam" id="PF00072">
    <property type="entry name" value="Response_reg"/>
    <property type="match status" value="1"/>
</dbReference>
<dbReference type="PROSITE" id="PS50110">
    <property type="entry name" value="RESPONSE_REGULATORY"/>
    <property type="match status" value="1"/>
</dbReference>
<protein>
    <submittedName>
        <fullName evidence="6">DNA-binding NarL/FixJ family response regulator</fullName>
    </submittedName>
</protein>
<organism evidence="6 7">
    <name type="scientific">Chitinophaga dinghuensis</name>
    <dbReference type="NCBI Taxonomy" id="1539050"/>
    <lineage>
        <taxon>Bacteria</taxon>
        <taxon>Pseudomonadati</taxon>
        <taxon>Bacteroidota</taxon>
        <taxon>Chitinophagia</taxon>
        <taxon>Chitinophagales</taxon>
        <taxon>Chitinophagaceae</taxon>
        <taxon>Chitinophaga</taxon>
    </lineage>
</organism>
<dbReference type="RefSeq" id="WP_111590105.1">
    <property type="nucleotide sequence ID" value="NZ_QLMA01000001.1"/>
</dbReference>
<sequence>MICRLIIADDHVLFNDAIKTMLEQEQGIEVVGQVFSGEKVLAAVKREEPDLILLDIKMPGMTGIEVAGAIRDCYPGIRIMILSMYDDKRFVQECKKYNVHGYMLKNASREELVNGIWTVMEGRPYYAAGLGEKVNIHQQDDFIRRYNLTKRELEIIRLVKENYTAQDIADRLFLSVYTVETHRRNINLKLGIKNTLALVKFAEDNEI</sequence>
<accession>A0A327WCX5</accession>
<evidence type="ECO:0000259" key="5">
    <source>
        <dbReference type="PROSITE" id="PS50110"/>
    </source>
</evidence>
<dbReference type="PROSITE" id="PS50043">
    <property type="entry name" value="HTH_LUXR_2"/>
    <property type="match status" value="1"/>
</dbReference>
<dbReference type="Pfam" id="PF00196">
    <property type="entry name" value="GerE"/>
    <property type="match status" value="1"/>
</dbReference>
<dbReference type="Proteomes" id="UP000249819">
    <property type="component" value="Unassembled WGS sequence"/>
</dbReference>
<dbReference type="Gene3D" id="3.40.50.2300">
    <property type="match status" value="1"/>
</dbReference>
<dbReference type="SMART" id="SM00421">
    <property type="entry name" value="HTH_LUXR"/>
    <property type="match status" value="1"/>
</dbReference>
<evidence type="ECO:0000256" key="2">
    <source>
        <dbReference type="ARBA" id="ARBA00023125"/>
    </source>
</evidence>
<dbReference type="InterPro" id="IPR039420">
    <property type="entry name" value="WalR-like"/>
</dbReference>
<evidence type="ECO:0000313" key="6">
    <source>
        <dbReference type="EMBL" id="RAJ87411.1"/>
    </source>
</evidence>
<dbReference type="InterPro" id="IPR000792">
    <property type="entry name" value="Tscrpt_reg_LuxR_C"/>
</dbReference>
<dbReference type="PANTHER" id="PTHR43214:SF43">
    <property type="entry name" value="TWO-COMPONENT RESPONSE REGULATOR"/>
    <property type="match status" value="1"/>
</dbReference>
<dbReference type="GO" id="GO:0000160">
    <property type="term" value="P:phosphorelay signal transduction system"/>
    <property type="evidence" value="ECO:0007669"/>
    <property type="project" value="InterPro"/>
</dbReference>
<name>A0A327WCX5_9BACT</name>
<dbReference type="PRINTS" id="PR00038">
    <property type="entry name" value="HTHLUXR"/>
</dbReference>
<reference evidence="6 7" key="1">
    <citation type="submission" date="2018-06" db="EMBL/GenBank/DDBJ databases">
        <title>Genomic Encyclopedia of Archaeal and Bacterial Type Strains, Phase II (KMG-II): from individual species to whole genera.</title>
        <authorList>
            <person name="Goeker M."/>
        </authorList>
    </citation>
    <scope>NUCLEOTIDE SEQUENCE [LARGE SCALE GENOMIC DNA]</scope>
    <source>
        <strain evidence="6 7">DSM 29821</strain>
    </source>
</reference>
<evidence type="ECO:0000313" key="7">
    <source>
        <dbReference type="Proteomes" id="UP000249819"/>
    </source>
</evidence>
<dbReference type="InterPro" id="IPR001789">
    <property type="entry name" value="Sig_transdc_resp-reg_receiver"/>
</dbReference>
<keyword evidence="7" id="KW-1185">Reference proteome</keyword>
<proteinExistence type="predicted"/>
<comment type="caution">
    <text evidence="6">The sequence shown here is derived from an EMBL/GenBank/DDBJ whole genome shotgun (WGS) entry which is preliminary data.</text>
</comment>
<dbReference type="InterPro" id="IPR011006">
    <property type="entry name" value="CheY-like_superfamily"/>
</dbReference>
<dbReference type="CDD" id="cd06170">
    <property type="entry name" value="LuxR_C_like"/>
    <property type="match status" value="1"/>
</dbReference>
<feature type="modified residue" description="4-aspartylphosphate" evidence="3">
    <location>
        <position position="55"/>
    </location>
</feature>
<dbReference type="SMART" id="SM00448">
    <property type="entry name" value="REC"/>
    <property type="match status" value="1"/>
</dbReference>
<dbReference type="InterPro" id="IPR058245">
    <property type="entry name" value="NreC/VraR/RcsB-like_REC"/>
</dbReference>
<evidence type="ECO:0000259" key="4">
    <source>
        <dbReference type="PROSITE" id="PS50043"/>
    </source>
</evidence>
<dbReference type="SUPFAM" id="SSF46894">
    <property type="entry name" value="C-terminal effector domain of the bipartite response regulators"/>
    <property type="match status" value="1"/>
</dbReference>
<feature type="domain" description="Response regulatory" evidence="5">
    <location>
        <begin position="4"/>
        <end position="120"/>
    </location>
</feature>
<feature type="domain" description="HTH luxR-type" evidence="4">
    <location>
        <begin position="141"/>
        <end position="206"/>
    </location>
</feature>
<dbReference type="GO" id="GO:0003677">
    <property type="term" value="F:DNA binding"/>
    <property type="evidence" value="ECO:0007669"/>
    <property type="project" value="UniProtKB-KW"/>
</dbReference>
<keyword evidence="1 3" id="KW-0597">Phosphoprotein</keyword>
<dbReference type="EMBL" id="QLMA01000001">
    <property type="protein sequence ID" value="RAJ87411.1"/>
    <property type="molecule type" value="Genomic_DNA"/>
</dbReference>
<evidence type="ECO:0000256" key="3">
    <source>
        <dbReference type="PROSITE-ProRule" id="PRU00169"/>
    </source>
</evidence>
<gene>
    <name evidence="6" type="ORF">CLV59_101161</name>
</gene>
<dbReference type="CDD" id="cd17535">
    <property type="entry name" value="REC_NarL-like"/>
    <property type="match status" value="1"/>
</dbReference>
<dbReference type="PANTHER" id="PTHR43214">
    <property type="entry name" value="TWO-COMPONENT RESPONSE REGULATOR"/>
    <property type="match status" value="1"/>
</dbReference>
<dbReference type="GO" id="GO:0006355">
    <property type="term" value="P:regulation of DNA-templated transcription"/>
    <property type="evidence" value="ECO:0007669"/>
    <property type="project" value="InterPro"/>
</dbReference>
<dbReference type="InterPro" id="IPR016032">
    <property type="entry name" value="Sig_transdc_resp-reg_C-effctor"/>
</dbReference>
<dbReference type="SUPFAM" id="SSF52172">
    <property type="entry name" value="CheY-like"/>
    <property type="match status" value="1"/>
</dbReference>
<dbReference type="AlphaFoldDB" id="A0A327WCX5"/>
<keyword evidence="2 6" id="KW-0238">DNA-binding</keyword>
<evidence type="ECO:0000256" key="1">
    <source>
        <dbReference type="ARBA" id="ARBA00022553"/>
    </source>
</evidence>